<evidence type="ECO:0000313" key="7">
    <source>
        <dbReference type="EMBL" id="PZX64724.1"/>
    </source>
</evidence>
<evidence type="ECO:0000256" key="3">
    <source>
        <dbReference type="ARBA" id="ARBA00023004"/>
    </source>
</evidence>
<keyword evidence="5" id="KW-1133">Transmembrane helix</keyword>
<dbReference type="Gene3D" id="1.10.760.10">
    <property type="entry name" value="Cytochrome c-like domain"/>
    <property type="match status" value="2"/>
</dbReference>
<keyword evidence="3 4" id="KW-0408">Iron</keyword>
<dbReference type="Pfam" id="PF21342">
    <property type="entry name" value="SoxA-TsdA_cyt-c"/>
    <property type="match status" value="1"/>
</dbReference>
<evidence type="ECO:0000259" key="6">
    <source>
        <dbReference type="PROSITE" id="PS51007"/>
    </source>
</evidence>
<dbReference type="InterPro" id="IPR036909">
    <property type="entry name" value="Cyt_c-like_dom_sf"/>
</dbReference>
<dbReference type="Proteomes" id="UP000249720">
    <property type="component" value="Unassembled WGS sequence"/>
</dbReference>
<reference evidence="7 8" key="1">
    <citation type="submission" date="2018-06" db="EMBL/GenBank/DDBJ databases">
        <title>Genomic Encyclopedia of Archaeal and Bacterial Type Strains, Phase II (KMG-II): from individual species to whole genera.</title>
        <authorList>
            <person name="Goeker M."/>
        </authorList>
    </citation>
    <scope>NUCLEOTIDE SEQUENCE [LARGE SCALE GENOMIC DNA]</scope>
    <source>
        <strain evidence="7 8">DSM 23241</strain>
    </source>
</reference>
<comment type="caution">
    <text evidence="7">The sequence shown here is derived from an EMBL/GenBank/DDBJ whole genome shotgun (WGS) entry which is preliminary data.</text>
</comment>
<sequence length="338" mass="37659">MRKNGFIILLILVVIIVIGIKGTEFYMERSKEEKNIQELLKEDAQPEVWIGKSKSQIPIGTPEGDLILYGYNLITNTSYYLGPKGTVAQITNGMNCQNCHLQAGTLPYGNNFGKVAANYPEYRARNNGWQSISARVNDCFERSMNGHSLDSNSHEMKAIVAYMEWLGKDVPKGTKPAGTGIMKIKMMDKPADPALGKLVFTTHCQSCHGPNGQGLLNMDGTGYTYPPLWGEHSYNDGAGMYRISSLAGFIFPNMPFGTTTYHHPSISTEDAWNVAAFINSQPRPHINQSNDWKDLSTKPFDFPFGPYADSFSEQQHKYGPYQPIIDAKKQAKNNVSLK</sequence>
<dbReference type="GO" id="GO:0020037">
    <property type="term" value="F:heme binding"/>
    <property type="evidence" value="ECO:0007669"/>
    <property type="project" value="InterPro"/>
</dbReference>
<keyword evidence="1 4" id="KW-0349">Heme</keyword>
<organism evidence="7 8">
    <name type="scientific">Hydrotalea sandarakina</name>
    <dbReference type="NCBI Taxonomy" id="1004304"/>
    <lineage>
        <taxon>Bacteria</taxon>
        <taxon>Pseudomonadati</taxon>
        <taxon>Bacteroidota</taxon>
        <taxon>Chitinophagia</taxon>
        <taxon>Chitinophagales</taxon>
        <taxon>Chitinophagaceae</taxon>
        <taxon>Hydrotalea</taxon>
    </lineage>
</organism>
<name>A0A2W7RWN2_9BACT</name>
<dbReference type="GO" id="GO:0046872">
    <property type="term" value="F:metal ion binding"/>
    <property type="evidence" value="ECO:0007669"/>
    <property type="project" value="UniProtKB-KW"/>
</dbReference>
<gene>
    <name evidence="7" type="ORF">LX80_00925</name>
</gene>
<dbReference type="InterPro" id="IPR051459">
    <property type="entry name" value="Cytochrome_c-type_DH"/>
</dbReference>
<keyword evidence="2 4" id="KW-0479">Metal-binding</keyword>
<dbReference type="EMBL" id="QKZV01000002">
    <property type="protein sequence ID" value="PZX64724.1"/>
    <property type="molecule type" value="Genomic_DNA"/>
</dbReference>
<proteinExistence type="predicted"/>
<dbReference type="GO" id="GO:0009055">
    <property type="term" value="F:electron transfer activity"/>
    <property type="evidence" value="ECO:0007669"/>
    <property type="project" value="InterPro"/>
</dbReference>
<keyword evidence="8" id="KW-1185">Reference proteome</keyword>
<evidence type="ECO:0000256" key="4">
    <source>
        <dbReference type="PROSITE-ProRule" id="PRU00433"/>
    </source>
</evidence>
<dbReference type="InterPro" id="IPR009056">
    <property type="entry name" value="Cyt_c-like_dom"/>
</dbReference>
<evidence type="ECO:0000313" key="8">
    <source>
        <dbReference type="Proteomes" id="UP000249720"/>
    </source>
</evidence>
<dbReference type="PROSITE" id="PS51007">
    <property type="entry name" value="CYTC"/>
    <property type="match status" value="1"/>
</dbReference>
<dbReference type="OrthoDB" id="9779283at2"/>
<evidence type="ECO:0000256" key="5">
    <source>
        <dbReference type="SAM" id="Phobius"/>
    </source>
</evidence>
<feature type="domain" description="Cytochrome c" evidence="6">
    <location>
        <begin position="191"/>
        <end position="282"/>
    </location>
</feature>
<keyword evidence="5" id="KW-0472">Membrane</keyword>
<accession>A0A2W7RWN2</accession>
<dbReference type="PANTHER" id="PTHR35008">
    <property type="entry name" value="BLL4482 PROTEIN-RELATED"/>
    <property type="match status" value="1"/>
</dbReference>
<dbReference type="AlphaFoldDB" id="A0A2W7RWN2"/>
<dbReference type="Pfam" id="PF00034">
    <property type="entry name" value="Cytochrom_C"/>
    <property type="match status" value="1"/>
</dbReference>
<feature type="transmembrane region" description="Helical" evidence="5">
    <location>
        <begin position="6"/>
        <end position="27"/>
    </location>
</feature>
<protein>
    <submittedName>
        <fullName evidence="7">Thiosulfate dehydrogenase</fullName>
    </submittedName>
</protein>
<evidence type="ECO:0000256" key="2">
    <source>
        <dbReference type="ARBA" id="ARBA00022723"/>
    </source>
</evidence>
<dbReference type="PANTHER" id="PTHR35008:SF9">
    <property type="entry name" value="CYTOCHROME C DOMAIN-CONTAINING PROTEIN"/>
    <property type="match status" value="1"/>
</dbReference>
<dbReference type="RefSeq" id="WP_111293874.1">
    <property type="nucleotide sequence ID" value="NZ_QKZV01000002.1"/>
</dbReference>
<keyword evidence="5" id="KW-0812">Transmembrane</keyword>
<evidence type="ECO:0000256" key="1">
    <source>
        <dbReference type="ARBA" id="ARBA00022617"/>
    </source>
</evidence>
<dbReference type="SUPFAM" id="SSF46626">
    <property type="entry name" value="Cytochrome c"/>
    <property type="match status" value="2"/>
</dbReference>